<dbReference type="GeneTree" id="ENSGT00530000063956"/>
<feature type="compositionally biased region" description="Polar residues" evidence="2">
    <location>
        <begin position="289"/>
        <end position="307"/>
    </location>
</feature>
<organism evidence="4 5">
    <name type="scientific">Erpetoichthys calabaricus</name>
    <name type="common">Rope fish</name>
    <name type="synonym">Calamoichthys calabaricus</name>
    <dbReference type="NCBI Taxonomy" id="27687"/>
    <lineage>
        <taxon>Eukaryota</taxon>
        <taxon>Metazoa</taxon>
        <taxon>Chordata</taxon>
        <taxon>Craniata</taxon>
        <taxon>Vertebrata</taxon>
        <taxon>Euteleostomi</taxon>
        <taxon>Actinopterygii</taxon>
        <taxon>Polypteriformes</taxon>
        <taxon>Polypteridae</taxon>
        <taxon>Erpetoichthys</taxon>
    </lineage>
</organism>
<evidence type="ECO:0000313" key="4">
    <source>
        <dbReference type="Ensembl" id="ENSECRP00000027096.1"/>
    </source>
</evidence>
<proteinExistence type="inferred from homology"/>
<dbReference type="SUPFAM" id="SSF143503">
    <property type="entry name" value="PUG domain-like"/>
    <property type="match status" value="1"/>
</dbReference>
<dbReference type="OrthoDB" id="9837000at2759"/>
<gene>
    <name evidence="4" type="primary">spata2l</name>
</gene>
<feature type="compositionally biased region" description="Basic and acidic residues" evidence="2">
    <location>
        <begin position="326"/>
        <end position="345"/>
    </location>
</feature>
<sequence length="695" mass="79706">MNRGGIKDICEEYQKILENRLAEGQAVHFCDDAVLKDKTMLLLINDGEQLHSFFKNKTFDLICTSLKKAPCLESGLEQLKKAFEVFELACLNLYLCPWRQEFRVIKMFSGAYMHYIKPVLTENDILQIFQKMGYKERDKHHLEINKIPSPDVLIKLACGLYIARAECCLLLEMTKKIKGCNIVIEDLIEERLKMTSVENGIDRLLRKFSNLQVSKKQELHIPQSSSCADYEVDLYTDISEEEFLSNNEKNPTVTENIRNSLGGRVSTSIVKCDQYMNVYAGGISSCNTPGEQLDQSNQRGDLNSVPGTRSKEEKHGDYFSFQKRSNRTDENSFQKRSNRTDENSRDAQPGEFSQTNKPKRGHFLDDYKLCGCVTKETENLVRCTSCRVLHTFECPVKNCSNDSFVHLSEDDVLSVKFRVQNFESSPERRLVELSENNPVGSSKQTKCVEDTKHNSYNTLYVVNKKTMPTTDASFYRQKKLHKCLCMQHDSPTIVYVCDSCEVLHWVSCKTIDICKKQNHDVNLIHDEWKIEKLMKMAVAEWKKHSCIPNNSCVKFACESCQILHGSECELIRRCMLQHHKMFNIKDVDTDLVRDGGPWDSQALVWKKHHCLETTFSPQFACKTCKKVHTETCGSLFSCKLAHCVVAVKRCSEELCSKELKILCLHCCSALCSYCYFKAPMQCTCGKPFNIDSTEV</sequence>
<dbReference type="PANTHER" id="PTHR15326">
    <property type="entry name" value="SPERMATOGENESIS-ASSOCIATED PROTEIN 2/TAMOZHENNIC"/>
    <property type="match status" value="1"/>
</dbReference>
<dbReference type="Ensembl" id="ENSECRT00000027669.1">
    <property type="protein sequence ID" value="ENSECRP00000027096.1"/>
    <property type="gene ID" value="ENSECRG00000018335.1"/>
</dbReference>
<dbReference type="InterPro" id="IPR036339">
    <property type="entry name" value="PUB-like_dom_sf"/>
</dbReference>
<dbReference type="RefSeq" id="XP_028665710.1">
    <property type="nucleotide sequence ID" value="XM_028809877.2"/>
</dbReference>
<dbReference type="Pfam" id="PF21388">
    <property type="entry name" value="SPATA2_PUB-like"/>
    <property type="match status" value="1"/>
</dbReference>
<dbReference type="PANTHER" id="PTHR15326:SF7">
    <property type="entry name" value="SPERMATOGENESIS-ASSOCIATED PROTEIN 2-LIKE PROTEIN"/>
    <property type="match status" value="1"/>
</dbReference>
<reference evidence="4" key="3">
    <citation type="submission" date="2025-09" db="UniProtKB">
        <authorList>
            <consortium name="Ensembl"/>
        </authorList>
    </citation>
    <scope>IDENTIFICATION</scope>
</reference>
<dbReference type="Gene3D" id="1.20.58.2190">
    <property type="match status" value="1"/>
</dbReference>
<dbReference type="GO" id="GO:0005737">
    <property type="term" value="C:cytoplasm"/>
    <property type="evidence" value="ECO:0007669"/>
    <property type="project" value="TreeGrafter"/>
</dbReference>
<dbReference type="AlphaFoldDB" id="A0A8C4T6Q2"/>
<evidence type="ECO:0000313" key="5">
    <source>
        <dbReference type="Proteomes" id="UP000694620"/>
    </source>
</evidence>
<evidence type="ECO:0000259" key="3">
    <source>
        <dbReference type="Pfam" id="PF21388"/>
    </source>
</evidence>
<dbReference type="Proteomes" id="UP000694620">
    <property type="component" value="Chromosome 9"/>
</dbReference>
<dbReference type="InterPro" id="IPR048839">
    <property type="entry name" value="SPATA2_PUB-like"/>
</dbReference>
<keyword evidence="5" id="KW-1185">Reference proteome</keyword>
<accession>A0A8C4T6Q2</accession>
<feature type="region of interest" description="Disordered" evidence="2">
    <location>
        <begin position="289"/>
        <end position="359"/>
    </location>
</feature>
<comment type="similarity">
    <text evidence="1">Belongs to the SPATA2 family.</text>
</comment>
<name>A0A8C4T6Q2_ERPCA</name>
<dbReference type="CTD" id="124044"/>
<evidence type="ECO:0000256" key="2">
    <source>
        <dbReference type="SAM" id="MobiDB-lite"/>
    </source>
</evidence>
<feature type="domain" description="Spermatogenesis-associated protein 2 PUB-like" evidence="3">
    <location>
        <begin position="12"/>
        <end position="192"/>
    </location>
</feature>
<evidence type="ECO:0000256" key="1">
    <source>
        <dbReference type="ARBA" id="ARBA00038142"/>
    </source>
</evidence>
<reference evidence="4" key="2">
    <citation type="submission" date="2025-08" db="UniProtKB">
        <authorList>
            <consortium name="Ensembl"/>
        </authorList>
    </citation>
    <scope>IDENTIFICATION</scope>
</reference>
<reference evidence="4" key="1">
    <citation type="submission" date="2021-06" db="EMBL/GenBank/DDBJ databases">
        <authorList>
            <consortium name="Wellcome Sanger Institute Data Sharing"/>
        </authorList>
    </citation>
    <scope>NUCLEOTIDE SEQUENCE [LARGE SCALE GENOMIC DNA]</scope>
</reference>
<protein>
    <recommendedName>
        <fullName evidence="3">Spermatogenesis-associated protein 2 PUB-like domain-containing protein</fullName>
    </recommendedName>
</protein>
<dbReference type="GeneID" id="114657912"/>